<dbReference type="AlphaFoldDB" id="D6GVN0"/>
<feature type="domain" description="DNA methylase N-4/N-6" evidence="6">
    <location>
        <begin position="110"/>
        <end position="315"/>
    </location>
</feature>
<dbReference type="Proteomes" id="UP000009376">
    <property type="component" value="Unassembled WGS sequence"/>
</dbReference>
<feature type="region of interest" description="Disordered" evidence="5">
    <location>
        <begin position="1"/>
        <end position="20"/>
    </location>
</feature>
<evidence type="ECO:0000256" key="4">
    <source>
        <dbReference type="ARBA" id="ARBA00022691"/>
    </source>
</evidence>
<evidence type="ECO:0000256" key="2">
    <source>
        <dbReference type="ARBA" id="ARBA00022603"/>
    </source>
</evidence>
<evidence type="ECO:0000256" key="5">
    <source>
        <dbReference type="SAM" id="MobiDB-lite"/>
    </source>
</evidence>
<reference evidence="7 8" key="1">
    <citation type="journal article" date="2010" name="Proc. Natl. Acad. Sci. U.S.A.">
        <title>Enigmatic, ultrasmall, uncultivated Archaea.</title>
        <authorList>
            <person name="Baker B.J."/>
            <person name="Comolli L.R."/>
            <person name="Dick G.J."/>
            <person name="Hauser L.J."/>
            <person name="Hyatt D."/>
            <person name="Dill B.D."/>
            <person name="Land M.L."/>
            <person name="Verberkmoes N.C."/>
            <person name="Hettich R.L."/>
            <person name="Banfield J.F."/>
        </authorList>
    </citation>
    <scope>NUCLEOTIDE SEQUENCE [LARGE SCALE GENOMIC DNA]</scope>
</reference>
<keyword evidence="3 7" id="KW-0808">Transferase</keyword>
<dbReference type="GO" id="GO:0003677">
    <property type="term" value="F:DNA binding"/>
    <property type="evidence" value="ECO:0007669"/>
    <property type="project" value="InterPro"/>
</dbReference>
<keyword evidence="4" id="KW-0949">S-adenosyl-L-methionine</keyword>
<dbReference type="InterPro" id="IPR002941">
    <property type="entry name" value="DNA_methylase_N4/N6"/>
</dbReference>
<proteinExistence type="inferred from homology"/>
<evidence type="ECO:0000313" key="7">
    <source>
        <dbReference type="EMBL" id="EFD92690.1"/>
    </source>
</evidence>
<dbReference type="GO" id="GO:0032259">
    <property type="term" value="P:methylation"/>
    <property type="evidence" value="ECO:0007669"/>
    <property type="project" value="UniProtKB-KW"/>
</dbReference>
<dbReference type="Pfam" id="PF01555">
    <property type="entry name" value="N6_N4_Mtase"/>
    <property type="match status" value="1"/>
</dbReference>
<dbReference type="InterPro" id="IPR002295">
    <property type="entry name" value="N4/N6-MTase_EcoPI_Mod-like"/>
</dbReference>
<name>D6GVN0_PARA5</name>
<evidence type="ECO:0000256" key="1">
    <source>
        <dbReference type="ARBA" id="ARBA00006594"/>
    </source>
</evidence>
<dbReference type="SUPFAM" id="SSF53335">
    <property type="entry name" value="S-adenosyl-L-methionine-dependent methyltransferases"/>
    <property type="match status" value="1"/>
</dbReference>
<comment type="similarity">
    <text evidence="1">Belongs to the N(4)/N(6)-methyltransferase family.</text>
</comment>
<dbReference type="PROSITE" id="PS00092">
    <property type="entry name" value="N6_MTASE"/>
    <property type="match status" value="1"/>
</dbReference>
<evidence type="ECO:0000256" key="3">
    <source>
        <dbReference type="ARBA" id="ARBA00022679"/>
    </source>
</evidence>
<sequence length="316" mass="36800">MAKNKLSNDSKSTKITGHIEETVSDEEEIEVVSLPEQEAFFKMPKRFGTIPDVSKEPLGWGKGGYAQLYPHVKLPTQRLDTISFGNHGEANKLYWGDNLHVMRTLPSESIDLIYIDPPFFSGRNYNMIFQDKNEVLTFEDIWDGGLPTYQIWLNARLVEMKRLLKPTGSIYVHLDWHASHYMKVEMDKIFGYDKFRNEIIWSYQRWTGATDKFQRMHDVILFYTKETDGYTFNIQTEPYSEKSLHKARRTSIAERGKVISQSYTDDRSRQKSMRDVWDISYINSQAKERLGYPTQKPEALLERIIKASSNKGDVVA</sequence>
<organism evidence="7 8">
    <name type="scientific">Candidatus Parvarchaeum acidophilus ARMAN-5</name>
    <dbReference type="NCBI Taxonomy" id="662762"/>
    <lineage>
        <taxon>Archaea</taxon>
        <taxon>Candidatus Parvarchaeota</taxon>
        <taxon>Candidatus Parvarchaeum</taxon>
    </lineage>
</organism>
<dbReference type="InterPro" id="IPR002052">
    <property type="entry name" value="DNA_methylase_N6_adenine_CS"/>
</dbReference>
<accession>D6GVN0</accession>
<gene>
    <name evidence="7" type="ORF">BJBARM5_1092</name>
</gene>
<evidence type="ECO:0000259" key="6">
    <source>
        <dbReference type="Pfam" id="PF01555"/>
    </source>
</evidence>
<protein>
    <submittedName>
        <fullName evidence="7">Site-specific DNA-methyltransferase</fullName>
    </submittedName>
</protein>
<dbReference type="PRINTS" id="PR00506">
    <property type="entry name" value="D21N6MTFRASE"/>
</dbReference>
<dbReference type="Gene3D" id="3.40.50.150">
    <property type="entry name" value="Vaccinia Virus protein VP39"/>
    <property type="match status" value="1"/>
</dbReference>
<feature type="non-terminal residue" evidence="7">
    <location>
        <position position="316"/>
    </location>
</feature>
<dbReference type="EMBL" id="GG745555">
    <property type="protein sequence ID" value="EFD92690.1"/>
    <property type="molecule type" value="Genomic_DNA"/>
</dbReference>
<evidence type="ECO:0000313" key="8">
    <source>
        <dbReference type="Proteomes" id="UP000009376"/>
    </source>
</evidence>
<keyword evidence="2 7" id="KW-0489">Methyltransferase</keyword>
<dbReference type="InterPro" id="IPR029063">
    <property type="entry name" value="SAM-dependent_MTases_sf"/>
</dbReference>
<dbReference type="GO" id="GO:0008170">
    <property type="term" value="F:N-methyltransferase activity"/>
    <property type="evidence" value="ECO:0007669"/>
    <property type="project" value="InterPro"/>
</dbReference>